<keyword evidence="3" id="KW-1185">Reference proteome</keyword>
<sequence>MEDTCETLQQAASDSFPPGANAPIDHHPGDESAEESRMTNTLAENQLQLNSKAFQQEGCHRINWVYVILCFRSGLSMSRMVQKKECAAVQNITLRTSRTCSKTVRFSAWPKMKRGYGVSSCRGDRVVLPPLRSSRLQSGLVSIFDSQQKVSIVLAREQVIVQRCL</sequence>
<accession>A0AAV7ID03</accession>
<feature type="region of interest" description="Disordered" evidence="1">
    <location>
        <begin position="1"/>
        <end position="35"/>
    </location>
</feature>
<protein>
    <submittedName>
        <fullName evidence="2">Uncharacterized protein</fullName>
    </submittedName>
</protein>
<dbReference type="Proteomes" id="UP000826195">
    <property type="component" value="Unassembled WGS sequence"/>
</dbReference>
<dbReference type="AlphaFoldDB" id="A0AAV7ID03"/>
<dbReference type="EMBL" id="JAHXZJ010001864">
    <property type="protein sequence ID" value="KAH0549538.1"/>
    <property type="molecule type" value="Genomic_DNA"/>
</dbReference>
<organism evidence="2 3">
    <name type="scientific">Cotesia glomerata</name>
    <name type="common">Lepidopteran parasitic wasp</name>
    <name type="synonym">Apanteles glomeratus</name>
    <dbReference type="NCBI Taxonomy" id="32391"/>
    <lineage>
        <taxon>Eukaryota</taxon>
        <taxon>Metazoa</taxon>
        <taxon>Ecdysozoa</taxon>
        <taxon>Arthropoda</taxon>
        <taxon>Hexapoda</taxon>
        <taxon>Insecta</taxon>
        <taxon>Pterygota</taxon>
        <taxon>Neoptera</taxon>
        <taxon>Endopterygota</taxon>
        <taxon>Hymenoptera</taxon>
        <taxon>Apocrita</taxon>
        <taxon>Ichneumonoidea</taxon>
        <taxon>Braconidae</taxon>
        <taxon>Microgastrinae</taxon>
        <taxon>Cotesia</taxon>
    </lineage>
</organism>
<evidence type="ECO:0000313" key="3">
    <source>
        <dbReference type="Proteomes" id="UP000826195"/>
    </source>
</evidence>
<reference evidence="2 3" key="1">
    <citation type="journal article" date="2021" name="J. Hered.">
        <title>A chromosome-level genome assembly of the parasitoid wasp, Cotesia glomerata (Hymenoptera: Braconidae).</title>
        <authorList>
            <person name="Pinto B.J."/>
            <person name="Weis J.J."/>
            <person name="Gamble T."/>
            <person name="Ode P.J."/>
            <person name="Paul R."/>
            <person name="Zaspel J.M."/>
        </authorList>
    </citation>
    <scope>NUCLEOTIDE SEQUENCE [LARGE SCALE GENOMIC DNA]</scope>
    <source>
        <strain evidence="2">CgM1</strain>
    </source>
</reference>
<feature type="compositionally biased region" description="Basic and acidic residues" evidence="1">
    <location>
        <begin position="24"/>
        <end position="35"/>
    </location>
</feature>
<proteinExistence type="predicted"/>
<gene>
    <name evidence="2" type="ORF">KQX54_010217</name>
</gene>
<evidence type="ECO:0000256" key="1">
    <source>
        <dbReference type="SAM" id="MobiDB-lite"/>
    </source>
</evidence>
<comment type="caution">
    <text evidence="2">The sequence shown here is derived from an EMBL/GenBank/DDBJ whole genome shotgun (WGS) entry which is preliminary data.</text>
</comment>
<evidence type="ECO:0000313" key="2">
    <source>
        <dbReference type="EMBL" id="KAH0549538.1"/>
    </source>
</evidence>
<feature type="compositionally biased region" description="Polar residues" evidence="1">
    <location>
        <begin position="1"/>
        <end position="13"/>
    </location>
</feature>
<name>A0AAV7ID03_COTGL</name>